<keyword evidence="8 17" id="KW-0874">Quinone</keyword>
<evidence type="ECO:0000256" key="13">
    <source>
        <dbReference type="ARBA" id="ARBA00023027"/>
    </source>
</evidence>
<keyword evidence="17 18" id="KW-0150">Chloroplast</keyword>
<keyword evidence="14 17" id="KW-0472">Membrane</keyword>
<keyword evidence="11" id="KW-1278">Translocase</keyword>
<feature type="transmembrane region" description="Helical" evidence="17">
    <location>
        <begin position="151"/>
        <end position="173"/>
    </location>
</feature>
<feature type="transmembrane region" description="Helical" evidence="17">
    <location>
        <begin position="12"/>
        <end position="31"/>
    </location>
</feature>
<evidence type="ECO:0000256" key="5">
    <source>
        <dbReference type="ARBA" id="ARBA00018131"/>
    </source>
</evidence>
<evidence type="ECO:0000256" key="17">
    <source>
        <dbReference type="RuleBase" id="RU004431"/>
    </source>
</evidence>
<dbReference type="EMBL" id="MT902170">
    <property type="protein sequence ID" value="UPO65611.1"/>
    <property type="molecule type" value="Genomic_DNA"/>
</dbReference>
<accession>A0A8U0LUH2</accession>
<comment type="subcellular location">
    <subcellularLocation>
        <location evidence="2">Plastid</location>
        <location evidence="2">Chloroplast thylakoid membrane</location>
        <topology evidence="2">Multi-pass membrane protein</topology>
    </subcellularLocation>
</comment>
<evidence type="ECO:0000256" key="9">
    <source>
        <dbReference type="ARBA" id="ARBA00022857"/>
    </source>
</evidence>
<feature type="transmembrane region" description="Helical" evidence="17">
    <location>
        <begin position="61"/>
        <end position="83"/>
    </location>
</feature>
<sequence>MVFFSETTAVPPILYFLDIGIILGGLGVVFFGKIIYSALFLGIVFLCVALLYLLLNADFLAAAQVLIYVGAINVLIVFAIMLVNKPEKEKNQRQITFGDILSGFSVIGLFLFLIIMILNTTWIHSTSEASAEITNSLQSIDIIGIHLLTDFLLPFELLSILLLVALVGAITIARKDISPKVEKN</sequence>
<evidence type="ECO:0000256" key="16">
    <source>
        <dbReference type="ARBA" id="ARBA00048026"/>
    </source>
</evidence>
<evidence type="ECO:0000256" key="7">
    <source>
        <dbReference type="ARBA" id="ARBA00022692"/>
    </source>
</evidence>
<keyword evidence="17" id="KW-0793">Thylakoid</keyword>
<comment type="subunit">
    <text evidence="4 17">NDH is composed of at least 16 different subunits, 5 of which are encoded in the nucleus.</text>
</comment>
<keyword evidence="6" id="KW-0813">Transport</keyword>
<dbReference type="Pfam" id="PF00499">
    <property type="entry name" value="Oxidored_q3"/>
    <property type="match status" value="1"/>
</dbReference>
<dbReference type="InterPro" id="IPR001457">
    <property type="entry name" value="NADH_UbQ/plastoQ_OxRdtase_su6"/>
</dbReference>
<evidence type="ECO:0000256" key="14">
    <source>
        <dbReference type="ARBA" id="ARBA00023136"/>
    </source>
</evidence>
<dbReference type="GO" id="GO:0048038">
    <property type="term" value="F:quinone binding"/>
    <property type="evidence" value="ECO:0007669"/>
    <property type="project" value="UniProtKB-KW"/>
</dbReference>
<proteinExistence type="inferred from homology"/>
<comment type="similarity">
    <text evidence="3 17">Belongs to the complex I subunit 6 family.</text>
</comment>
<evidence type="ECO:0000256" key="8">
    <source>
        <dbReference type="ARBA" id="ARBA00022719"/>
    </source>
</evidence>
<dbReference type="PANTHER" id="PTHR33269:SF17">
    <property type="entry name" value="NADH-UBIQUINONE OXIDOREDUCTASE CHAIN 6"/>
    <property type="match status" value="1"/>
</dbReference>
<dbReference type="InterPro" id="IPR042106">
    <property type="entry name" value="Nuo/plastoQ_OxRdtase_6_NuoJ"/>
</dbReference>
<dbReference type="FunFam" id="1.20.120.1200:FF:000002">
    <property type="entry name" value="NAD(P)H-quinone oxidoreductase subunit 6, chloroplastic"/>
    <property type="match status" value="1"/>
</dbReference>
<evidence type="ECO:0000256" key="1">
    <source>
        <dbReference type="ARBA" id="ARBA00004059"/>
    </source>
</evidence>
<evidence type="ECO:0000256" key="12">
    <source>
        <dbReference type="ARBA" id="ARBA00022989"/>
    </source>
</evidence>
<organism evidence="18">
    <name type="scientific">Staurastrum paradoxum</name>
    <dbReference type="NCBI Taxonomy" id="292361"/>
    <lineage>
        <taxon>Eukaryota</taxon>
        <taxon>Viridiplantae</taxon>
        <taxon>Streptophyta</taxon>
        <taxon>Zygnematophyceae</taxon>
        <taxon>Zygnematophycidae</taxon>
        <taxon>Desmidiales</taxon>
        <taxon>Desmidiaceae</taxon>
        <taxon>Staurastrum</taxon>
    </lineage>
</organism>
<evidence type="ECO:0000256" key="3">
    <source>
        <dbReference type="ARBA" id="ARBA00005698"/>
    </source>
</evidence>
<reference evidence="18" key="1">
    <citation type="submission" date="2020-08" db="EMBL/GenBank/DDBJ databases">
        <title>DNAmark Project.</title>
        <authorList>
            <person name="Langkjaer E."/>
        </authorList>
    </citation>
    <scope>NUCLEOTIDE SEQUENCE</scope>
    <source>
        <strain evidence="18">DM121</strain>
    </source>
</reference>
<comment type="catalytic activity">
    <reaction evidence="15 17">
        <text>a plastoquinone + NADPH + (n+1) H(+)(in) = a plastoquinol + NADP(+) + n H(+)(out)</text>
        <dbReference type="Rhea" id="RHEA:42612"/>
        <dbReference type="Rhea" id="RHEA-COMP:9561"/>
        <dbReference type="Rhea" id="RHEA-COMP:9562"/>
        <dbReference type="ChEBI" id="CHEBI:15378"/>
        <dbReference type="ChEBI" id="CHEBI:17757"/>
        <dbReference type="ChEBI" id="CHEBI:57783"/>
        <dbReference type="ChEBI" id="CHEBI:58349"/>
        <dbReference type="ChEBI" id="CHEBI:62192"/>
    </reaction>
</comment>
<dbReference type="GO" id="GO:0009535">
    <property type="term" value="C:chloroplast thylakoid membrane"/>
    <property type="evidence" value="ECO:0007669"/>
    <property type="project" value="UniProtKB-SubCell"/>
</dbReference>
<evidence type="ECO:0000256" key="15">
    <source>
        <dbReference type="ARBA" id="ARBA00047726"/>
    </source>
</evidence>
<keyword evidence="9 17" id="KW-0521">NADP</keyword>
<evidence type="ECO:0000256" key="11">
    <source>
        <dbReference type="ARBA" id="ARBA00022967"/>
    </source>
</evidence>
<gene>
    <name evidence="18" type="primary">ndhG</name>
</gene>
<name>A0A8U0LUH2_9VIRI</name>
<feature type="transmembrane region" description="Helical" evidence="17">
    <location>
        <begin position="38"/>
        <end position="55"/>
    </location>
</feature>
<dbReference type="PANTHER" id="PTHR33269">
    <property type="entry name" value="NADH-UBIQUINONE OXIDOREDUCTASE CHAIN 6"/>
    <property type="match status" value="1"/>
</dbReference>
<keyword evidence="17 18" id="KW-0934">Plastid</keyword>
<protein>
    <recommendedName>
        <fullName evidence="5 17">NAD(P)H-quinone oxidoreductase subunit 6, chloroplastic</fullName>
        <ecNumber evidence="17">7.1.1.-</ecNumber>
    </recommendedName>
</protein>
<dbReference type="GO" id="GO:0008137">
    <property type="term" value="F:NADH dehydrogenase (ubiquinone) activity"/>
    <property type="evidence" value="ECO:0007669"/>
    <property type="project" value="UniProtKB-UniRule"/>
</dbReference>
<keyword evidence="13 17" id="KW-0520">NAD</keyword>
<comment type="catalytic activity">
    <reaction evidence="16 17">
        <text>a plastoquinone + NADH + (n+1) H(+)(in) = a plastoquinol + NAD(+) + n H(+)(out)</text>
        <dbReference type="Rhea" id="RHEA:42608"/>
        <dbReference type="Rhea" id="RHEA-COMP:9561"/>
        <dbReference type="Rhea" id="RHEA-COMP:9562"/>
        <dbReference type="ChEBI" id="CHEBI:15378"/>
        <dbReference type="ChEBI" id="CHEBI:17757"/>
        <dbReference type="ChEBI" id="CHEBI:57540"/>
        <dbReference type="ChEBI" id="CHEBI:57945"/>
        <dbReference type="ChEBI" id="CHEBI:62192"/>
    </reaction>
</comment>
<geneLocation type="chloroplast" evidence="18"/>
<evidence type="ECO:0000256" key="2">
    <source>
        <dbReference type="ARBA" id="ARBA00004454"/>
    </source>
</evidence>
<dbReference type="NCBIfam" id="NF005163">
    <property type="entry name" value="PRK06638.1-3"/>
    <property type="match status" value="1"/>
</dbReference>
<dbReference type="EC" id="7.1.1.-" evidence="17"/>
<evidence type="ECO:0000256" key="10">
    <source>
        <dbReference type="ARBA" id="ARBA00022957"/>
    </source>
</evidence>
<feature type="transmembrane region" description="Helical" evidence="17">
    <location>
        <begin position="95"/>
        <end position="118"/>
    </location>
</feature>
<evidence type="ECO:0000256" key="4">
    <source>
        <dbReference type="ARBA" id="ARBA00011199"/>
    </source>
</evidence>
<evidence type="ECO:0000313" key="18">
    <source>
        <dbReference type="EMBL" id="UPO65611.1"/>
    </source>
</evidence>
<keyword evidence="7 17" id="KW-0812">Transmembrane</keyword>
<keyword evidence="12 17" id="KW-1133">Transmembrane helix</keyword>
<dbReference type="AlphaFoldDB" id="A0A8U0LUH2"/>
<dbReference type="Gene3D" id="1.20.120.1200">
    <property type="entry name" value="NADH-ubiquinone/plastoquinone oxidoreductase chain 6, subunit NuoJ"/>
    <property type="match status" value="1"/>
</dbReference>
<keyword evidence="10 17" id="KW-0618">Plastoquinone</keyword>
<comment type="function">
    <text evidence="1 17">NDH shuttles electrons from NAD(P)H:plastoquinone, via FMN and iron-sulfur (Fe-S) centers, to quinones in the photosynthetic chain and possibly in a chloroplast respiratory chain. The immediate electron acceptor for the enzyme in this species is believed to be plastoquinone. Couples the redox reaction to proton translocation, and thus conserves the redox energy in a proton gradient.</text>
</comment>
<evidence type="ECO:0000256" key="6">
    <source>
        <dbReference type="ARBA" id="ARBA00022448"/>
    </source>
</evidence>